<reference evidence="2 3" key="1">
    <citation type="submission" date="2018-06" db="EMBL/GenBank/DDBJ databases">
        <title>Genomic Encyclopedia of Type Strains, Phase III (KMG-III): the genomes of soil and plant-associated and newly described type strains.</title>
        <authorList>
            <person name="Whitman W."/>
        </authorList>
    </citation>
    <scope>NUCLEOTIDE SEQUENCE [LARGE SCALE GENOMIC DNA]</scope>
    <source>
        <strain evidence="2 3">CGMCC 4.7090</strain>
    </source>
</reference>
<dbReference type="SUPFAM" id="SSF52980">
    <property type="entry name" value="Restriction endonuclease-like"/>
    <property type="match status" value="1"/>
</dbReference>
<evidence type="ECO:0000259" key="1">
    <source>
        <dbReference type="Pfam" id="PF05685"/>
    </source>
</evidence>
<dbReference type="Gene3D" id="3.90.1570.10">
    <property type="entry name" value="tt1808, chain A"/>
    <property type="match status" value="1"/>
</dbReference>
<dbReference type="InterPro" id="IPR012296">
    <property type="entry name" value="Nuclease_put_TT1808"/>
</dbReference>
<organism evidence="2 3">
    <name type="scientific">Actinoplanes lutulentus</name>
    <dbReference type="NCBI Taxonomy" id="1287878"/>
    <lineage>
        <taxon>Bacteria</taxon>
        <taxon>Bacillati</taxon>
        <taxon>Actinomycetota</taxon>
        <taxon>Actinomycetes</taxon>
        <taxon>Micromonosporales</taxon>
        <taxon>Micromonosporaceae</taxon>
        <taxon>Actinoplanes</taxon>
    </lineage>
</organism>
<proteinExistence type="predicted"/>
<sequence length="131" mass="14131">MLRSAAHDAGLHVLEAVNVRVGPARIPIPDLVITTEIDFDELVVDASAVRLVCEILSPSNADTDRVLKRHYYASAGIPWFLLADPKDGTLQLFALDGSEYRAHSAGAPGSPLQLTEPVVVSIDPQELLPPR</sequence>
<evidence type="ECO:0000313" key="2">
    <source>
        <dbReference type="EMBL" id="RAK32799.1"/>
    </source>
</evidence>
<name>A0A327ZBV6_9ACTN</name>
<accession>A0A327ZBV6</accession>
<keyword evidence="2" id="KW-0378">Hydrolase</keyword>
<dbReference type="PANTHER" id="PTHR35400">
    <property type="entry name" value="SLR1083 PROTEIN"/>
    <property type="match status" value="1"/>
</dbReference>
<keyword evidence="3" id="KW-1185">Reference proteome</keyword>
<dbReference type="GO" id="GO:0004519">
    <property type="term" value="F:endonuclease activity"/>
    <property type="evidence" value="ECO:0007669"/>
    <property type="project" value="UniProtKB-KW"/>
</dbReference>
<dbReference type="Pfam" id="PF05685">
    <property type="entry name" value="Uma2"/>
    <property type="match status" value="1"/>
</dbReference>
<dbReference type="InterPro" id="IPR008538">
    <property type="entry name" value="Uma2"/>
</dbReference>
<keyword evidence="2" id="KW-0255">Endonuclease</keyword>
<comment type="caution">
    <text evidence="2">The sequence shown here is derived from an EMBL/GenBank/DDBJ whole genome shotgun (WGS) entry which is preliminary data.</text>
</comment>
<dbReference type="AlphaFoldDB" id="A0A327ZBV6"/>
<evidence type="ECO:0000313" key="3">
    <source>
        <dbReference type="Proteomes" id="UP000249341"/>
    </source>
</evidence>
<feature type="domain" description="Putative restriction endonuclease" evidence="1">
    <location>
        <begin position="8"/>
        <end position="118"/>
    </location>
</feature>
<gene>
    <name evidence="2" type="ORF">B0I29_11394</name>
</gene>
<dbReference type="InterPro" id="IPR011335">
    <property type="entry name" value="Restrct_endonuc-II-like"/>
</dbReference>
<protein>
    <submittedName>
        <fullName evidence="2">Putative restriction endonuclease</fullName>
    </submittedName>
</protein>
<dbReference type="Proteomes" id="UP000249341">
    <property type="component" value="Unassembled WGS sequence"/>
</dbReference>
<dbReference type="EMBL" id="QLMJ01000013">
    <property type="protein sequence ID" value="RAK32799.1"/>
    <property type="molecule type" value="Genomic_DNA"/>
</dbReference>
<keyword evidence="2" id="KW-0540">Nuclease</keyword>
<dbReference type="CDD" id="cd06260">
    <property type="entry name" value="DUF820-like"/>
    <property type="match status" value="1"/>
</dbReference>
<dbReference type="PANTHER" id="PTHR35400:SF3">
    <property type="entry name" value="SLL1072 PROTEIN"/>
    <property type="match status" value="1"/>
</dbReference>